<reference evidence="1" key="1">
    <citation type="submission" date="2018-02" db="EMBL/GenBank/DDBJ databases">
        <title>Rhizophora mucronata_Transcriptome.</title>
        <authorList>
            <person name="Meera S.P."/>
            <person name="Sreeshan A."/>
            <person name="Augustine A."/>
        </authorList>
    </citation>
    <scope>NUCLEOTIDE SEQUENCE</scope>
    <source>
        <tissue evidence="1">Leaf</tissue>
    </source>
</reference>
<name>A0A2P2MYF7_RHIMU</name>
<evidence type="ECO:0000313" key="1">
    <source>
        <dbReference type="EMBL" id="MBX35248.1"/>
    </source>
</evidence>
<dbReference type="AlphaFoldDB" id="A0A2P2MYF7"/>
<sequence length="29" mass="3336">MFISTEKVSLQIPHQKVMPNNSRMFDLSG</sequence>
<protein>
    <submittedName>
        <fullName evidence="1">Uncharacterized protein</fullName>
    </submittedName>
</protein>
<organism evidence="1">
    <name type="scientific">Rhizophora mucronata</name>
    <name type="common">Asiatic mangrove</name>
    <dbReference type="NCBI Taxonomy" id="61149"/>
    <lineage>
        <taxon>Eukaryota</taxon>
        <taxon>Viridiplantae</taxon>
        <taxon>Streptophyta</taxon>
        <taxon>Embryophyta</taxon>
        <taxon>Tracheophyta</taxon>
        <taxon>Spermatophyta</taxon>
        <taxon>Magnoliopsida</taxon>
        <taxon>eudicotyledons</taxon>
        <taxon>Gunneridae</taxon>
        <taxon>Pentapetalae</taxon>
        <taxon>rosids</taxon>
        <taxon>fabids</taxon>
        <taxon>Malpighiales</taxon>
        <taxon>Rhizophoraceae</taxon>
        <taxon>Rhizophora</taxon>
    </lineage>
</organism>
<dbReference type="EMBL" id="GGEC01054764">
    <property type="protein sequence ID" value="MBX35248.1"/>
    <property type="molecule type" value="Transcribed_RNA"/>
</dbReference>
<proteinExistence type="predicted"/>
<accession>A0A2P2MYF7</accession>